<dbReference type="PANTHER" id="PTHR33055:SF13">
    <property type="entry name" value="TRANSPOSASE"/>
    <property type="match status" value="1"/>
</dbReference>
<evidence type="ECO:0000313" key="6">
    <source>
        <dbReference type="Proteomes" id="UP000214975"/>
    </source>
</evidence>
<dbReference type="GO" id="GO:0004803">
    <property type="term" value="F:transposase activity"/>
    <property type="evidence" value="ECO:0007669"/>
    <property type="project" value="InterPro"/>
</dbReference>
<proteinExistence type="predicted"/>
<name>A0A223I1G5_THETR</name>
<dbReference type="EMBL" id="CP016893">
    <property type="protein sequence ID" value="AST57097.1"/>
    <property type="molecule type" value="Genomic_DNA"/>
</dbReference>
<dbReference type="PANTHER" id="PTHR33055">
    <property type="entry name" value="TRANSPOSASE FOR INSERTION SEQUENCE ELEMENT IS1111A"/>
    <property type="match status" value="1"/>
</dbReference>
<dbReference type="Proteomes" id="UP000214975">
    <property type="component" value="Chromosome"/>
</dbReference>
<dbReference type="InterPro" id="IPR047650">
    <property type="entry name" value="Transpos_IS110"/>
</dbReference>
<dbReference type="EMBL" id="CP016893">
    <property type="protein sequence ID" value="AST58563.1"/>
    <property type="molecule type" value="Genomic_DNA"/>
</dbReference>
<feature type="coiled-coil region" evidence="1">
    <location>
        <begin position="248"/>
        <end position="282"/>
    </location>
</feature>
<feature type="domain" description="Transposase IS110-like N-terminal" evidence="2">
    <location>
        <begin position="19"/>
        <end position="179"/>
    </location>
</feature>
<evidence type="ECO:0000313" key="5">
    <source>
        <dbReference type="EMBL" id="AST58563.1"/>
    </source>
</evidence>
<organism evidence="5 6">
    <name type="scientific">Thermoanaerobacterium thermosaccharolyticum</name>
    <name type="common">Clostridium thermosaccharolyticum</name>
    <dbReference type="NCBI Taxonomy" id="1517"/>
    <lineage>
        <taxon>Bacteria</taxon>
        <taxon>Bacillati</taxon>
        <taxon>Bacillota</taxon>
        <taxon>Clostridia</taxon>
        <taxon>Thermoanaerobacterales</taxon>
        <taxon>Thermoanaerobacteraceae</taxon>
        <taxon>Thermoanaerobacterium</taxon>
    </lineage>
</organism>
<dbReference type="Pfam" id="PF01548">
    <property type="entry name" value="DEDD_Tnp_IS110"/>
    <property type="match status" value="1"/>
</dbReference>
<accession>A0A223I1G5</accession>
<reference evidence="5 6" key="1">
    <citation type="submission" date="2016-08" db="EMBL/GenBank/DDBJ databases">
        <title>A novel genetic cassette of butanologenic Thermoanaerobacterium thermosaccharolyticum that directly convert cellulose to butanol.</title>
        <authorList>
            <person name="Li T."/>
            <person name="He J."/>
        </authorList>
    </citation>
    <scope>NUCLEOTIDE SEQUENCE [LARGE SCALE GENOMIC DNA]</scope>
    <source>
        <strain evidence="5 6">TG57</strain>
    </source>
</reference>
<feature type="domain" description="Transposase IS116/IS110/IS902 C-terminal" evidence="3">
    <location>
        <begin position="289"/>
        <end position="371"/>
    </location>
</feature>
<sequence>MKYNQNLKILQITEKTLIVGVDIAKETHHARAFDFRGIEYGKRIEFSNDIDGMERFFKWAAEIMNKSNKEHLMVGMEPTGHYWLCFAQFLRDKSHKVVLVNPFHVKRSKEFDDNSPTKNDRKDPKTIAMLVKDGRYVEPNIPEGIYSELRIAVDIREMLTKDLNKIKNRVARWLDIYFPEFNKVFADWEGKAALITLKEFPTPAKILGIGAEEILAAWKKEVNRAVGIKRALKLIEAASESVGKRDGIEMAEIEIKIILEQYEMLVKQLKKIESKIEELFMQVPGANEMLSIKGVGVITAAIFIAEVGDITRYEHPKQIQKLAGYNLVENSSGQHKGQTTISKRGRRRLRSALYKMIMPILANNKEFQELHKYYTTRKENSLKKKQSMIVLCCKLIRVFFAILKKGVKYNGNKMLRDIKRPEIRNAA</sequence>
<dbReference type="Pfam" id="PF02371">
    <property type="entry name" value="Transposase_20"/>
    <property type="match status" value="1"/>
</dbReference>
<dbReference type="RefSeq" id="WP_094397033.1">
    <property type="nucleotide sequence ID" value="NZ_CP016893.1"/>
</dbReference>
<evidence type="ECO:0000256" key="1">
    <source>
        <dbReference type="SAM" id="Coils"/>
    </source>
</evidence>
<dbReference type="GO" id="GO:0003677">
    <property type="term" value="F:DNA binding"/>
    <property type="evidence" value="ECO:0007669"/>
    <property type="project" value="InterPro"/>
</dbReference>
<evidence type="ECO:0000259" key="2">
    <source>
        <dbReference type="Pfam" id="PF01548"/>
    </source>
</evidence>
<evidence type="ECO:0000313" key="4">
    <source>
        <dbReference type="EMBL" id="AST57097.1"/>
    </source>
</evidence>
<evidence type="ECO:0000259" key="3">
    <source>
        <dbReference type="Pfam" id="PF02371"/>
    </source>
</evidence>
<dbReference type="InterPro" id="IPR003346">
    <property type="entry name" value="Transposase_20"/>
</dbReference>
<dbReference type="NCBIfam" id="NF033542">
    <property type="entry name" value="transpos_IS110"/>
    <property type="match status" value="1"/>
</dbReference>
<gene>
    <name evidence="4" type="ORF">Thert_00974</name>
    <name evidence="5" type="ORF">Thert_02727</name>
</gene>
<dbReference type="AlphaFoldDB" id="A0A223I1G5"/>
<dbReference type="GO" id="GO:0006313">
    <property type="term" value="P:DNA transposition"/>
    <property type="evidence" value="ECO:0007669"/>
    <property type="project" value="InterPro"/>
</dbReference>
<keyword evidence="1" id="KW-0175">Coiled coil</keyword>
<protein>
    <submittedName>
        <fullName evidence="5">Transposase</fullName>
    </submittedName>
</protein>
<dbReference type="InterPro" id="IPR002525">
    <property type="entry name" value="Transp_IS110-like_N"/>
</dbReference>